<evidence type="ECO:0000256" key="4">
    <source>
        <dbReference type="ARBA" id="ARBA00022679"/>
    </source>
</evidence>
<organism evidence="22 23">
    <name type="scientific">Elstera litoralis</name>
    <dbReference type="NCBI Taxonomy" id="552518"/>
    <lineage>
        <taxon>Bacteria</taxon>
        <taxon>Pseudomonadati</taxon>
        <taxon>Pseudomonadota</taxon>
        <taxon>Alphaproteobacteria</taxon>
        <taxon>Rhodospirillales</taxon>
        <taxon>Rhodospirillaceae</taxon>
        <taxon>Elstera</taxon>
    </lineage>
</organism>
<dbReference type="SUPFAM" id="SSF53098">
    <property type="entry name" value="Ribonuclease H-like"/>
    <property type="match status" value="1"/>
</dbReference>
<dbReference type="OrthoDB" id="9804290at2"/>
<keyword evidence="5 20" id="KW-0548">Nucleotidyltransferase</keyword>
<dbReference type="FunFam" id="3.30.420.10:FF:000012">
    <property type="entry name" value="DNA polymerase III subunit epsilon"/>
    <property type="match status" value="1"/>
</dbReference>
<dbReference type="Pfam" id="PF00929">
    <property type="entry name" value="RNase_T"/>
    <property type="match status" value="1"/>
</dbReference>
<dbReference type="Proteomes" id="UP000033774">
    <property type="component" value="Unassembled WGS sequence"/>
</dbReference>
<feature type="binding site" evidence="18">
    <location>
        <position position="9"/>
    </location>
    <ligand>
        <name>substrate</name>
    </ligand>
</feature>
<evidence type="ECO:0000256" key="13">
    <source>
        <dbReference type="ARBA" id="ARBA00023211"/>
    </source>
</evidence>
<dbReference type="GO" id="GO:0045004">
    <property type="term" value="P:DNA replication proofreading"/>
    <property type="evidence" value="ECO:0007669"/>
    <property type="project" value="TreeGrafter"/>
</dbReference>
<comment type="subunit">
    <text evidence="15 20">DNA polymerase III contains a core (composed of alpha, epsilon and theta chains) that associates with a tau subunit. This core dimerizes to form the POLIII' complex. PolIII' associates with the gamma complex (composed of gamma, delta, delta', psi and chi chains) and with the beta chain to form the complete DNA polymerase III complex.</text>
</comment>
<comment type="cofactor">
    <cofactor evidence="1 20">
        <name>Mn(2+)</name>
        <dbReference type="ChEBI" id="CHEBI:29035"/>
    </cofactor>
</comment>
<keyword evidence="13 19" id="KW-0464">Manganese</keyword>
<evidence type="ECO:0000256" key="3">
    <source>
        <dbReference type="ARBA" id="ARBA00020352"/>
    </source>
</evidence>
<dbReference type="PANTHER" id="PTHR30231">
    <property type="entry name" value="DNA POLYMERASE III SUBUNIT EPSILON"/>
    <property type="match status" value="1"/>
</dbReference>
<feature type="binding site" evidence="19">
    <location>
        <position position="157"/>
    </location>
    <ligand>
        <name>a divalent metal cation</name>
        <dbReference type="ChEBI" id="CHEBI:60240"/>
        <label>1</label>
        <note>catalytic</note>
    </ligand>
</feature>
<evidence type="ECO:0000256" key="19">
    <source>
        <dbReference type="PIRSR" id="PIRSR606309-3"/>
    </source>
</evidence>
<dbReference type="NCBIfam" id="TIGR00573">
    <property type="entry name" value="dnaq"/>
    <property type="match status" value="1"/>
</dbReference>
<evidence type="ECO:0000256" key="17">
    <source>
        <dbReference type="PIRSR" id="PIRSR606309-1"/>
    </source>
</evidence>
<gene>
    <name evidence="20" type="primary">dnaQ</name>
    <name evidence="22" type="ORF">VZ95_14740</name>
</gene>
<keyword evidence="10 20" id="KW-0269">Exonuclease</keyword>
<feature type="binding site" evidence="18">
    <location>
        <position position="58"/>
    </location>
    <ligand>
        <name>substrate</name>
    </ligand>
</feature>
<dbReference type="GO" id="GO:0046872">
    <property type="term" value="F:metal ion binding"/>
    <property type="evidence" value="ECO:0007669"/>
    <property type="project" value="UniProtKB-KW"/>
</dbReference>
<evidence type="ECO:0000256" key="2">
    <source>
        <dbReference type="ARBA" id="ARBA00012417"/>
    </source>
</evidence>
<dbReference type="InterPro" id="IPR006054">
    <property type="entry name" value="DnaQ"/>
</dbReference>
<dbReference type="RefSeq" id="WP_045776531.1">
    <property type="nucleotide sequence ID" value="NZ_LAJY01000412.1"/>
</dbReference>
<protein>
    <recommendedName>
        <fullName evidence="3 20">DNA polymerase III subunit epsilon</fullName>
        <ecNumber evidence="2 20">2.7.7.7</ecNumber>
    </recommendedName>
</protein>
<dbReference type="AlphaFoldDB" id="A0A0F3ITI6"/>
<evidence type="ECO:0000256" key="12">
    <source>
        <dbReference type="ARBA" id="ARBA00022932"/>
    </source>
</evidence>
<evidence type="ECO:0000256" key="10">
    <source>
        <dbReference type="ARBA" id="ARBA00022839"/>
    </source>
</evidence>
<keyword evidence="23" id="KW-1185">Reference proteome</keyword>
<keyword evidence="6 20" id="KW-0235">DNA replication</keyword>
<feature type="domain" description="Exonuclease" evidence="21">
    <location>
        <begin position="2"/>
        <end position="174"/>
    </location>
</feature>
<evidence type="ECO:0000256" key="18">
    <source>
        <dbReference type="PIRSR" id="PIRSR606309-2"/>
    </source>
</evidence>
<comment type="catalytic activity">
    <reaction evidence="16 20">
        <text>DNA(n) + a 2'-deoxyribonucleoside 5'-triphosphate = DNA(n+1) + diphosphate</text>
        <dbReference type="Rhea" id="RHEA:22508"/>
        <dbReference type="Rhea" id="RHEA-COMP:17339"/>
        <dbReference type="Rhea" id="RHEA-COMP:17340"/>
        <dbReference type="ChEBI" id="CHEBI:33019"/>
        <dbReference type="ChEBI" id="CHEBI:61560"/>
        <dbReference type="ChEBI" id="CHEBI:173112"/>
        <dbReference type="EC" id="2.7.7.7"/>
    </reaction>
</comment>
<dbReference type="EC" id="2.7.7.7" evidence="2 20"/>
<dbReference type="EMBL" id="LAJY01000412">
    <property type="protein sequence ID" value="KJV08914.1"/>
    <property type="molecule type" value="Genomic_DNA"/>
</dbReference>
<keyword evidence="12 20" id="KW-0239">DNA-directed DNA polymerase</keyword>
<evidence type="ECO:0000256" key="20">
    <source>
        <dbReference type="RuleBase" id="RU364087"/>
    </source>
</evidence>
<comment type="function">
    <text evidence="14 20">DNA polymerase III is a complex, multichain enzyme responsible for most of the replicative synthesis in bacteria. The epsilon subunit contain the editing function and is a proofreading 3'-5' exonuclease.</text>
</comment>
<evidence type="ECO:0000256" key="8">
    <source>
        <dbReference type="ARBA" id="ARBA00022723"/>
    </source>
</evidence>
<feature type="binding site" evidence="19">
    <location>
        <position position="7"/>
    </location>
    <ligand>
        <name>a divalent metal cation</name>
        <dbReference type="ChEBI" id="CHEBI:60240"/>
        <label>1</label>
        <note>catalytic</note>
    </ligand>
</feature>
<evidence type="ECO:0000256" key="15">
    <source>
        <dbReference type="ARBA" id="ARBA00026073"/>
    </source>
</evidence>
<evidence type="ECO:0000256" key="5">
    <source>
        <dbReference type="ARBA" id="ARBA00022695"/>
    </source>
</evidence>
<evidence type="ECO:0000256" key="14">
    <source>
        <dbReference type="ARBA" id="ARBA00025483"/>
    </source>
</evidence>
<comment type="caution">
    <text evidence="22">The sequence shown here is derived from an EMBL/GenBank/DDBJ whole genome shotgun (WGS) entry which is preliminary data.</text>
</comment>
<evidence type="ECO:0000256" key="6">
    <source>
        <dbReference type="ARBA" id="ARBA00022705"/>
    </source>
</evidence>
<accession>A0A0F3ITI6</accession>
<dbReference type="InterPro" id="IPR036397">
    <property type="entry name" value="RNaseH_sf"/>
</dbReference>
<dbReference type="InterPro" id="IPR013520">
    <property type="entry name" value="Ribonucl_H"/>
</dbReference>
<comment type="cofactor">
    <cofactor evidence="19">
        <name>Mg(2+)</name>
        <dbReference type="ChEBI" id="CHEBI:18420"/>
    </cofactor>
    <cofactor evidence="19">
        <name>Mn(2+)</name>
        <dbReference type="ChEBI" id="CHEBI:29035"/>
    </cofactor>
    <text evidence="19">Binds 2 divalent metal cations. Magnesium or manganese.</text>
</comment>
<name>A0A0F3ITI6_9PROT</name>
<evidence type="ECO:0000256" key="7">
    <source>
        <dbReference type="ARBA" id="ARBA00022722"/>
    </source>
</evidence>
<evidence type="ECO:0000313" key="23">
    <source>
        <dbReference type="Proteomes" id="UP000033774"/>
    </source>
</evidence>
<dbReference type="InterPro" id="IPR012337">
    <property type="entry name" value="RNaseH-like_sf"/>
</dbReference>
<reference evidence="22 23" key="1">
    <citation type="submission" date="2015-03" db="EMBL/GenBank/DDBJ databases">
        <title>Draft genome sequence of Elstera litoralis.</title>
        <authorList>
            <person name="Rahalkar M.C."/>
            <person name="Dhakephalkar P.K."/>
            <person name="Pore S.D."/>
            <person name="Arora P."/>
            <person name="Kapse N.G."/>
            <person name="Pandit P.S."/>
        </authorList>
    </citation>
    <scope>NUCLEOTIDE SEQUENCE [LARGE SCALE GENOMIC DNA]</scope>
    <source>
        <strain evidence="22 23">Dia-1</strain>
    </source>
</reference>
<dbReference type="NCBIfam" id="TIGR01406">
    <property type="entry name" value="dnaQ_proteo"/>
    <property type="match status" value="1"/>
</dbReference>
<dbReference type="GO" id="GO:0003887">
    <property type="term" value="F:DNA-directed DNA polymerase activity"/>
    <property type="evidence" value="ECO:0007669"/>
    <property type="project" value="UniProtKB-KW"/>
</dbReference>
<dbReference type="GO" id="GO:0003677">
    <property type="term" value="F:DNA binding"/>
    <property type="evidence" value="ECO:0007669"/>
    <property type="project" value="InterPro"/>
</dbReference>
<dbReference type="GO" id="GO:0008408">
    <property type="term" value="F:3'-5' exonuclease activity"/>
    <property type="evidence" value="ECO:0007669"/>
    <property type="project" value="TreeGrafter"/>
</dbReference>
<dbReference type="PANTHER" id="PTHR30231:SF41">
    <property type="entry name" value="DNA POLYMERASE III SUBUNIT EPSILON"/>
    <property type="match status" value="1"/>
</dbReference>
<evidence type="ECO:0000313" key="22">
    <source>
        <dbReference type="EMBL" id="KJV08914.1"/>
    </source>
</evidence>
<feature type="non-terminal residue" evidence="22">
    <location>
        <position position="179"/>
    </location>
</feature>
<keyword evidence="7 20" id="KW-0540">Nuclease</keyword>
<feature type="active site" description="Proton acceptor" evidence="17">
    <location>
        <position position="152"/>
    </location>
</feature>
<evidence type="ECO:0000256" key="9">
    <source>
        <dbReference type="ARBA" id="ARBA00022801"/>
    </source>
</evidence>
<evidence type="ECO:0000256" key="1">
    <source>
        <dbReference type="ARBA" id="ARBA00001936"/>
    </source>
</evidence>
<evidence type="ECO:0000256" key="16">
    <source>
        <dbReference type="ARBA" id="ARBA00049244"/>
    </source>
</evidence>
<keyword evidence="9 20" id="KW-0378">Hydrolase</keyword>
<evidence type="ECO:0000256" key="11">
    <source>
        <dbReference type="ARBA" id="ARBA00022842"/>
    </source>
</evidence>
<evidence type="ECO:0000259" key="21">
    <source>
        <dbReference type="SMART" id="SM00479"/>
    </source>
</evidence>
<keyword evidence="11 19" id="KW-0460">Magnesium</keyword>
<dbReference type="InterPro" id="IPR006309">
    <property type="entry name" value="DnaQ_proteo"/>
</dbReference>
<keyword evidence="4 20" id="KW-0808">Transferase</keyword>
<dbReference type="CDD" id="cd06131">
    <property type="entry name" value="DNA_pol_III_epsilon_Ecoli_like"/>
    <property type="match status" value="1"/>
</dbReference>
<keyword evidence="8 19" id="KW-0479">Metal-binding</keyword>
<dbReference type="SMART" id="SM00479">
    <property type="entry name" value="EXOIII"/>
    <property type="match status" value="1"/>
</dbReference>
<feature type="binding site" evidence="18">
    <location>
        <position position="7"/>
    </location>
    <ligand>
        <name>substrate</name>
    </ligand>
</feature>
<feature type="binding site" evidence="19">
    <location>
        <position position="9"/>
    </location>
    <ligand>
        <name>a divalent metal cation</name>
        <dbReference type="ChEBI" id="CHEBI:60240"/>
        <label>1</label>
        <note>catalytic</note>
    </ligand>
</feature>
<dbReference type="GO" id="GO:0005829">
    <property type="term" value="C:cytosol"/>
    <property type="evidence" value="ECO:0007669"/>
    <property type="project" value="TreeGrafter"/>
</dbReference>
<dbReference type="Gene3D" id="3.30.420.10">
    <property type="entry name" value="Ribonuclease H-like superfamily/Ribonuclease H"/>
    <property type="match status" value="1"/>
</dbReference>
<feature type="binding site" evidence="18">
    <location>
        <position position="157"/>
    </location>
    <ligand>
        <name>substrate</name>
    </ligand>
</feature>
<dbReference type="NCBIfam" id="NF004316">
    <property type="entry name" value="PRK05711.1"/>
    <property type="match status" value="1"/>
</dbReference>
<dbReference type="PATRIC" id="fig|552518.3.peg.2750"/>
<proteinExistence type="predicted"/>
<sequence>MREICLDTETTGFDPASGHRIVEIACIELMDGSPTSRPPLHLYINPERDMPEDAFKVHGLSSEFLAPQPTFAKIVDQFLDFIGTDSRLVIHNAEFDMRFLNAELKRCKKPTIDPDRAFCTLVFARRKFPGSPASLDALCRRFEIDNSHRVKHGALLDTELLAEVYVELLGGKQRGLNLS</sequence>